<reference evidence="2 3" key="1">
    <citation type="submission" date="2016-07" db="EMBL/GenBank/DDBJ databases">
        <title>Pervasive Adenine N6-methylation of Active Genes in Fungi.</title>
        <authorList>
            <consortium name="DOE Joint Genome Institute"/>
            <person name="Mondo S.J."/>
            <person name="Dannebaum R.O."/>
            <person name="Kuo R.C."/>
            <person name="Labutti K."/>
            <person name="Haridas S."/>
            <person name="Kuo A."/>
            <person name="Salamov A."/>
            <person name="Ahrendt S.R."/>
            <person name="Lipzen A."/>
            <person name="Sullivan W."/>
            <person name="Andreopoulos W.B."/>
            <person name="Clum A."/>
            <person name="Lindquist E."/>
            <person name="Daum C."/>
            <person name="Ramamoorthy G.K."/>
            <person name="Gryganskyi A."/>
            <person name="Culley D."/>
            <person name="Magnuson J.K."/>
            <person name="James T.Y."/>
            <person name="O'Malley M.A."/>
            <person name="Stajich J.E."/>
            <person name="Spatafora J.W."/>
            <person name="Visel A."/>
            <person name="Grigoriev I.V."/>
        </authorList>
    </citation>
    <scope>NUCLEOTIDE SEQUENCE [LARGE SCALE GENOMIC DNA]</scope>
    <source>
        <strain evidence="2 3">NRRL 2496</strain>
    </source>
</reference>
<evidence type="ECO:0000313" key="3">
    <source>
        <dbReference type="Proteomes" id="UP000242180"/>
    </source>
</evidence>
<organism evidence="2 3">
    <name type="scientific">Syncephalastrum racemosum</name>
    <name type="common">Filamentous fungus</name>
    <dbReference type="NCBI Taxonomy" id="13706"/>
    <lineage>
        <taxon>Eukaryota</taxon>
        <taxon>Fungi</taxon>
        <taxon>Fungi incertae sedis</taxon>
        <taxon>Mucoromycota</taxon>
        <taxon>Mucoromycotina</taxon>
        <taxon>Mucoromycetes</taxon>
        <taxon>Mucorales</taxon>
        <taxon>Syncephalastraceae</taxon>
        <taxon>Syncephalastrum</taxon>
    </lineage>
</organism>
<name>A0A1X2HDY6_SYNRA</name>
<dbReference type="Proteomes" id="UP000242180">
    <property type="component" value="Unassembled WGS sequence"/>
</dbReference>
<gene>
    <name evidence="2" type="ORF">BCR43DRAFT_515308</name>
</gene>
<feature type="region of interest" description="Disordered" evidence="1">
    <location>
        <begin position="129"/>
        <end position="148"/>
    </location>
</feature>
<feature type="compositionally biased region" description="Low complexity" evidence="1">
    <location>
        <begin position="26"/>
        <end position="42"/>
    </location>
</feature>
<accession>A0A1X2HDY6</accession>
<feature type="region of interest" description="Disordered" evidence="1">
    <location>
        <begin position="1"/>
        <end position="120"/>
    </location>
</feature>
<dbReference type="AlphaFoldDB" id="A0A1X2HDY6"/>
<feature type="compositionally biased region" description="Low complexity" evidence="1">
    <location>
        <begin position="85"/>
        <end position="106"/>
    </location>
</feature>
<keyword evidence="3" id="KW-1185">Reference proteome</keyword>
<evidence type="ECO:0000313" key="2">
    <source>
        <dbReference type="EMBL" id="ORY96960.1"/>
    </source>
</evidence>
<comment type="caution">
    <text evidence="2">The sequence shown here is derived from an EMBL/GenBank/DDBJ whole genome shotgun (WGS) entry which is preliminary data.</text>
</comment>
<sequence>MSNNTESRSNSASPVLEGDQTASQVEQQPQQSQQQSQEPQQQDADKSAVSTPASQDEPQDVEMTDAPTVKTKSTADKKGKKPMRKSPVASASGSSSPGKTSSADSKWATKSVQPTHAWTVDDFDRAEAARADASLAPGSSPEQMVARLQEKATEAQDYIMDQYFDEV</sequence>
<dbReference type="InParanoid" id="A0A1X2HDY6"/>
<proteinExistence type="predicted"/>
<evidence type="ECO:0000256" key="1">
    <source>
        <dbReference type="SAM" id="MobiDB-lite"/>
    </source>
</evidence>
<dbReference type="EMBL" id="MCGN01000005">
    <property type="protein sequence ID" value="ORY96960.1"/>
    <property type="molecule type" value="Genomic_DNA"/>
</dbReference>
<feature type="compositionally biased region" description="Polar residues" evidence="1">
    <location>
        <begin position="1"/>
        <end position="13"/>
    </location>
</feature>
<protein>
    <submittedName>
        <fullName evidence="2">Uncharacterized protein</fullName>
    </submittedName>
</protein>